<proteinExistence type="predicted"/>
<accession>A0A9X1P5R9</accession>
<evidence type="ECO:0000313" key="2">
    <source>
        <dbReference type="Proteomes" id="UP001139035"/>
    </source>
</evidence>
<protein>
    <submittedName>
        <fullName evidence="1">Uncharacterized protein</fullName>
    </submittedName>
</protein>
<gene>
    <name evidence="1" type="ORF">LZD57_23790</name>
</gene>
<sequence length="83" mass="9340">MGRRDITNADSFRRSMAVKVTCRGCNRFAYFLASDIIERQKALGVSQLRYRCIGCNAEKSSLQTLTLPGDRSGFIIVERLPPL</sequence>
<evidence type="ECO:0000313" key="1">
    <source>
        <dbReference type="EMBL" id="MCE7031006.1"/>
    </source>
</evidence>
<dbReference type="RefSeq" id="WP_233722076.1">
    <property type="nucleotide sequence ID" value="NZ_JAJUWU010000040.1"/>
</dbReference>
<name>A0A9X1P5R9_9HYPH</name>
<dbReference type="AlphaFoldDB" id="A0A9X1P5R9"/>
<dbReference type="EMBL" id="JAJUWU010000040">
    <property type="protein sequence ID" value="MCE7031006.1"/>
    <property type="molecule type" value="Genomic_DNA"/>
</dbReference>
<dbReference type="Proteomes" id="UP001139035">
    <property type="component" value="Unassembled WGS sequence"/>
</dbReference>
<keyword evidence="2" id="KW-1185">Reference proteome</keyword>
<reference evidence="1" key="1">
    <citation type="submission" date="2022-01" db="EMBL/GenBank/DDBJ databases">
        <title>Jiella avicenniae sp. nov., a novel endophytic bacterium isolated from bark of Avicennia marina.</title>
        <authorList>
            <person name="Tuo L."/>
        </authorList>
    </citation>
    <scope>NUCLEOTIDE SEQUENCE</scope>
    <source>
        <strain evidence="1">CBK1P-4</strain>
    </source>
</reference>
<comment type="caution">
    <text evidence="1">The sequence shown here is derived from an EMBL/GenBank/DDBJ whole genome shotgun (WGS) entry which is preliminary data.</text>
</comment>
<organism evidence="1 2">
    <name type="scientific">Jiella avicenniae</name>
    <dbReference type="NCBI Taxonomy" id="2907202"/>
    <lineage>
        <taxon>Bacteria</taxon>
        <taxon>Pseudomonadati</taxon>
        <taxon>Pseudomonadota</taxon>
        <taxon>Alphaproteobacteria</taxon>
        <taxon>Hyphomicrobiales</taxon>
        <taxon>Aurantimonadaceae</taxon>
        <taxon>Jiella</taxon>
    </lineage>
</organism>